<dbReference type="PANTHER" id="PTHR47660">
    <property type="entry name" value="TRANSCRIPTION FACTOR WITH C2H2 AND ZN(2)-CYS(6) DNA BINDING DOMAIN (EUROFUNG)-RELATED-RELATED"/>
    <property type="match status" value="1"/>
</dbReference>
<keyword evidence="6" id="KW-0863">Zinc-finger</keyword>
<name>A0A401GG34_9APHY</name>
<keyword evidence="2" id="KW-0862">Zinc</keyword>
<evidence type="ECO:0000256" key="7">
    <source>
        <dbReference type="SAM" id="MobiDB-lite"/>
    </source>
</evidence>
<keyword evidence="4" id="KW-0804">Transcription</keyword>
<sequence>MSYSNDTTTPTTEDHSLSRLAGSSSNLDTQRSECHMSLLQEPEARKGSAHSSKMRLHKGNIPSMPQSKLCPMCPAKFTRTTHLNRHLRTHSDERLYQCDTCHSQFTRSDLLTRHKRTCGDPETTIRSRRRSCQACAESKVKCDLQQPCSKCKSRSRECIYVAGTRRTDYPPRQHEAVPAKEGSPATSASEPSSSNSCSGLPTPRCQSDHGSLRTDFSTPSPMAQDWPELRIHTAEPPSNIVNFSIDKSSTFSKIDGIPSGTQSHMSNLLSNEIFDGLLGGIFTPNQQQSPAHVDFVADVVDAKEACRWPHFFDHGSGPSLLSAEPEDFDSSLKSLSMQDPLCPREPSGVPVSDTTVGACDGPSSTELQHYLSLFFTAFLKKMPIVHAATFHVEDKPPILLAAMRACGALYVRTRVAINFVDATLSSVRDELVSEFTKDPTDSEYQTHLALAVAFLQTIGLFHQLSEQRVYSTVYHGMLIMLIRMSGFVHRCARWVPPDMGHLTSIDVPWREWVMHETAKRALLLCYVHDCVHCLYYSLHPTFPSLEFDLGLPCEDALWTARTADEWLSILRKPSLYGSTTDRLCGFSLQAAFMKLADSSPTLSPPPMLNPFAHWILIHSILRKLFEDFLEPLQEAGVADCTSHGSHVPPTSDQKVFATQLMLHHWLQSWLHSPDTPKNSEVEDSPFVFQGLPFYWMGQVAILAYQERLPPFGPGTTSLISGDAKFLLMKKWERHIRRFLRKGEQEPTLLMYELMNIRINSWQAETVGGDTGQDEAETVHLLGFFPET</sequence>
<dbReference type="GeneID" id="38777980"/>
<dbReference type="PROSITE" id="PS50048">
    <property type="entry name" value="ZN2_CY6_FUNGAL_2"/>
    <property type="match status" value="1"/>
</dbReference>
<dbReference type="PROSITE" id="PS00028">
    <property type="entry name" value="ZINC_FINGER_C2H2_1"/>
    <property type="match status" value="1"/>
</dbReference>
<dbReference type="InterPro" id="IPR007219">
    <property type="entry name" value="XnlR_reg_dom"/>
</dbReference>
<dbReference type="OrthoDB" id="1405595at2759"/>
<dbReference type="GO" id="GO:0003677">
    <property type="term" value="F:DNA binding"/>
    <property type="evidence" value="ECO:0007669"/>
    <property type="project" value="InterPro"/>
</dbReference>
<dbReference type="PANTHER" id="PTHR47660:SF2">
    <property type="entry name" value="TRANSCRIPTION FACTOR WITH C2H2 AND ZN(2)-CYS(6) DNA BINDING DOMAIN (EUROFUNG)"/>
    <property type="match status" value="1"/>
</dbReference>
<dbReference type="CDD" id="cd00067">
    <property type="entry name" value="GAL4"/>
    <property type="match status" value="1"/>
</dbReference>
<dbReference type="SMART" id="SM00355">
    <property type="entry name" value="ZnF_C2H2"/>
    <property type="match status" value="2"/>
</dbReference>
<dbReference type="GO" id="GO:0008270">
    <property type="term" value="F:zinc ion binding"/>
    <property type="evidence" value="ECO:0007669"/>
    <property type="project" value="UniProtKB-KW"/>
</dbReference>
<keyword evidence="5" id="KW-0539">Nucleus</keyword>
<evidence type="ECO:0000313" key="10">
    <source>
        <dbReference type="EMBL" id="GBE81063.1"/>
    </source>
</evidence>
<keyword evidence="1" id="KW-0479">Metal-binding</keyword>
<evidence type="ECO:0000259" key="9">
    <source>
        <dbReference type="PROSITE" id="PS50157"/>
    </source>
</evidence>
<gene>
    <name evidence="10" type="ORF">SCP_0307870</name>
</gene>
<evidence type="ECO:0000256" key="3">
    <source>
        <dbReference type="ARBA" id="ARBA00023015"/>
    </source>
</evidence>
<dbReference type="AlphaFoldDB" id="A0A401GG34"/>
<comment type="caution">
    <text evidence="10">The sequence shown here is derived from an EMBL/GenBank/DDBJ whole genome shotgun (WGS) entry which is preliminary data.</text>
</comment>
<dbReference type="Pfam" id="PF00172">
    <property type="entry name" value="Zn_clus"/>
    <property type="match status" value="1"/>
</dbReference>
<feature type="compositionally biased region" description="Basic and acidic residues" evidence="7">
    <location>
        <begin position="169"/>
        <end position="178"/>
    </location>
</feature>
<feature type="compositionally biased region" description="Polar residues" evidence="7">
    <location>
        <begin position="1"/>
        <end position="11"/>
    </location>
</feature>
<evidence type="ECO:0000256" key="2">
    <source>
        <dbReference type="ARBA" id="ARBA00022833"/>
    </source>
</evidence>
<dbReference type="RefSeq" id="XP_027611976.1">
    <property type="nucleotide sequence ID" value="XM_027756175.1"/>
</dbReference>
<dbReference type="GO" id="GO:0000981">
    <property type="term" value="F:DNA-binding transcription factor activity, RNA polymerase II-specific"/>
    <property type="evidence" value="ECO:0007669"/>
    <property type="project" value="InterPro"/>
</dbReference>
<evidence type="ECO:0000256" key="6">
    <source>
        <dbReference type="PROSITE-ProRule" id="PRU00042"/>
    </source>
</evidence>
<feature type="domain" description="C2H2-type" evidence="9">
    <location>
        <begin position="96"/>
        <end position="117"/>
    </location>
</feature>
<dbReference type="PROSITE" id="PS50157">
    <property type="entry name" value="ZINC_FINGER_C2H2_2"/>
    <property type="match status" value="2"/>
</dbReference>
<accession>A0A401GG34</accession>
<feature type="domain" description="Zn(2)-C6 fungal-type" evidence="8">
    <location>
        <begin position="131"/>
        <end position="160"/>
    </location>
</feature>
<dbReference type="InterPro" id="IPR001138">
    <property type="entry name" value="Zn2Cys6_DnaBD"/>
</dbReference>
<evidence type="ECO:0000256" key="4">
    <source>
        <dbReference type="ARBA" id="ARBA00023163"/>
    </source>
</evidence>
<dbReference type="SUPFAM" id="SSF57701">
    <property type="entry name" value="Zn2/Cys6 DNA-binding domain"/>
    <property type="match status" value="1"/>
</dbReference>
<dbReference type="Gene3D" id="4.10.240.10">
    <property type="entry name" value="Zn(2)-C6 fungal-type DNA-binding domain"/>
    <property type="match status" value="1"/>
</dbReference>
<dbReference type="Pfam" id="PF04082">
    <property type="entry name" value="Fungal_trans"/>
    <property type="match status" value="1"/>
</dbReference>
<dbReference type="EMBL" id="BFAD01000003">
    <property type="protein sequence ID" value="GBE81063.1"/>
    <property type="molecule type" value="Genomic_DNA"/>
</dbReference>
<dbReference type="STRING" id="139825.A0A401GG34"/>
<organism evidence="10 11">
    <name type="scientific">Sparassis crispa</name>
    <dbReference type="NCBI Taxonomy" id="139825"/>
    <lineage>
        <taxon>Eukaryota</taxon>
        <taxon>Fungi</taxon>
        <taxon>Dikarya</taxon>
        <taxon>Basidiomycota</taxon>
        <taxon>Agaricomycotina</taxon>
        <taxon>Agaricomycetes</taxon>
        <taxon>Polyporales</taxon>
        <taxon>Sparassidaceae</taxon>
        <taxon>Sparassis</taxon>
    </lineage>
</organism>
<feature type="region of interest" description="Disordered" evidence="7">
    <location>
        <begin position="1"/>
        <end position="32"/>
    </location>
</feature>
<evidence type="ECO:0000259" key="8">
    <source>
        <dbReference type="PROSITE" id="PS50048"/>
    </source>
</evidence>
<evidence type="ECO:0000256" key="5">
    <source>
        <dbReference type="ARBA" id="ARBA00023242"/>
    </source>
</evidence>
<evidence type="ECO:0000313" key="11">
    <source>
        <dbReference type="Proteomes" id="UP000287166"/>
    </source>
</evidence>
<evidence type="ECO:0000256" key="1">
    <source>
        <dbReference type="ARBA" id="ARBA00022723"/>
    </source>
</evidence>
<feature type="compositionally biased region" description="Low complexity" evidence="7">
    <location>
        <begin position="181"/>
        <end position="203"/>
    </location>
</feature>
<dbReference type="InterPro" id="IPR036236">
    <property type="entry name" value="Znf_C2H2_sf"/>
</dbReference>
<dbReference type="InterPro" id="IPR036864">
    <property type="entry name" value="Zn2-C6_fun-type_DNA-bd_sf"/>
</dbReference>
<feature type="domain" description="C2H2-type" evidence="9">
    <location>
        <begin position="68"/>
        <end position="95"/>
    </location>
</feature>
<reference evidence="10 11" key="1">
    <citation type="journal article" date="2018" name="Sci. Rep.">
        <title>Genome sequence of the cauliflower mushroom Sparassis crispa (Hanabiratake) and its association with beneficial usage.</title>
        <authorList>
            <person name="Kiyama R."/>
            <person name="Furutani Y."/>
            <person name="Kawaguchi K."/>
            <person name="Nakanishi T."/>
        </authorList>
    </citation>
    <scope>NUCLEOTIDE SEQUENCE [LARGE SCALE GENOMIC DNA]</scope>
</reference>
<proteinExistence type="predicted"/>
<feature type="region of interest" description="Disordered" evidence="7">
    <location>
        <begin position="169"/>
        <end position="226"/>
    </location>
</feature>
<keyword evidence="3" id="KW-0805">Transcription regulation</keyword>
<dbReference type="Gene3D" id="3.30.160.60">
    <property type="entry name" value="Classic Zinc Finger"/>
    <property type="match status" value="2"/>
</dbReference>
<evidence type="ECO:0008006" key="12">
    <source>
        <dbReference type="Google" id="ProtNLM"/>
    </source>
</evidence>
<keyword evidence="11" id="KW-1185">Reference proteome</keyword>
<dbReference type="PROSITE" id="PS00463">
    <property type="entry name" value="ZN2_CY6_FUNGAL_1"/>
    <property type="match status" value="1"/>
</dbReference>
<dbReference type="InParanoid" id="A0A401GG34"/>
<dbReference type="SMART" id="SM00066">
    <property type="entry name" value="GAL4"/>
    <property type="match status" value="1"/>
</dbReference>
<dbReference type="Proteomes" id="UP000287166">
    <property type="component" value="Unassembled WGS sequence"/>
</dbReference>
<dbReference type="InterPro" id="IPR013087">
    <property type="entry name" value="Znf_C2H2_type"/>
</dbReference>
<dbReference type="SUPFAM" id="SSF57667">
    <property type="entry name" value="beta-beta-alpha zinc fingers"/>
    <property type="match status" value="1"/>
</dbReference>
<protein>
    <recommendedName>
        <fullName evidence="12">Zn(2)-C6 fungal-type domain-containing protein</fullName>
    </recommendedName>
</protein>
<dbReference type="CDD" id="cd12148">
    <property type="entry name" value="fungal_TF_MHR"/>
    <property type="match status" value="1"/>
</dbReference>
<dbReference type="GO" id="GO:0006351">
    <property type="term" value="P:DNA-templated transcription"/>
    <property type="evidence" value="ECO:0007669"/>
    <property type="project" value="InterPro"/>
</dbReference>